<organism evidence="2 3">
    <name type="scientific">Streptomyces showdoensis</name>
    <dbReference type="NCBI Taxonomy" id="68268"/>
    <lineage>
        <taxon>Bacteria</taxon>
        <taxon>Bacillati</taxon>
        <taxon>Actinomycetota</taxon>
        <taxon>Actinomycetes</taxon>
        <taxon>Kitasatosporales</taxon>
        <taxon>Streptomycetaceae</taxon>
        <taxon>Streptomyces</taxon>
    </lineage>
</organism>
<evidence type="ECO:0000313" key="3">
    <source>
        <dbReference type="Proteomes" id="UP000265325"/>
    </source>
</evidence>
<evidence type="ECO:0000259" key="1">
    <source>
        <dbReference type="PROSITE" id="PS51725"/>
    </source>
</evidence>
<dbReference type="PANTHER" id="PTHR33336">
    <property type="entry name" value="QUINOL MONOOXYGENASE YGIN-RELATED"/>
    <property type="match status" value="1"/>
</dbReference>
<dbReference type="Gene3D" id="3.30.70.100">
    <property type="match status" value="1"/>
</dbReference>
<reference evidence="2 3" key="1">
    <citation type="submission" date="2015-05" db="EMBL/GenBank/DDBJ databases">
        <title>Draft Genome assembly of Streptomyces showdoensis.</title>
        <authorList>
            <person name="Thapa K.K."/>
            <person name="Metsa-Ketela M."/>
        </authorList>
    </citation>
    <scope>NUCLEOTIDE SEQUENCE [LARGE SCALE GENOMIC DNA]</scope>
    <source>
        <strain evidence="2 3">ATCC 15227</strain>
    </source>
</reference>
<dbReference type="PANTHER" id="PTHR33336:SF3">
    <property type="entry name" value="ABM DOMAIN-CONTAINING PROTEIN"/>
    <property type="match status" value="1"/>
</dbReference>
<dbReference type="PROSITE" id="PS51725">
    <property type="entry name" value="ABM"/>
    <property type="match status" value="1"/>
</dbReference>
<dbReference type="Proteomes" id="UP000265325">
    <property type="component" value="Unassembled WGS sequence"/>
</dbReference>
<keyword evidence="3" id="KW-1185">Reference proteome</keyword>
<dbReference type="EMBL" id="LAQS01000036">
    <property type="protein sequence ID" value="KKZ71667.1"/>
    <property type="molecule type" value="Genomic_DNA"/>
</dbReference>
<feature type="domain" description="ABM" evidence="1">
    <location>
        <begin position="4"/>
        <end position="93"/>
    </location>
</feature>
<sequence>MPKVTAIALLKAAPGAEEKVREQALSLVAPSRAEPGNISYQAYVHPEDASAWLVFEEWEDRASFEAHLSSPHLTEALAAGPGLLVGPPAEHVFTAAE</sequence>
<proteinExistence type="predicted"/>
<dbReference type="InterPro" id="IPR011008">
    <property type="entry name" value="Dimeric_a/b-barrel"/>
</dbReference>
<dbReference type="GO" id="GO:0003824">
    <property type="term" value="F:catalytic activity"/>
    <property type="evidence" value="ECO:0007669"/>
    <property type="project" value="TreeGrafter"/>
</dbReference>
<dbReference type="SUPFAM" id="SSF54909">
    <property type="entry name" value="Dimeric alpha+beta barrel"/>
    <property type="match status" value="1"/>
</dbReference>
<dbReference type="AlphaFoldDB" id="A0A2P2GJJ7"/>
<comment type="caution">
    <text evidence="2">The sequence shown here is derived from an EMBL/GenBank/DDBJ whole genome shotgun (WGS) entry which is preliminary data.</text>
</comment>
<dbReference type="Pfam" id="PF03992">
    <property type="entry name" value="ABM"/>
    <property type="match status" value="1"/>
</dbReference>
<protein>
    <recommendedName>
        <fullName evidence="1">ABM domain-containing protein</fullName>
    </recommendedName>
</protein>
<evidence type="ECO:0000313" key="2">
    <source>
        <dbReference type="EMBL" id="KKZ71667.1"/>
    </source>
</evidence>
<accession>A0A2P2GJJ7</accession>
<dbReference type="InterPro" id="IPR007138">
    <property type="entry name" value="ABM_dom"/>
</dbReference>
<dbReference type="RefSeq" id="WP_046909767.1">
    <property type="nucleotide sequence ID" value="NZ_BAAAXG010000029.1"/>
</dbReference>
<name>A0A2P2GJJ7_STREW</name>
<gene>
    <name evidence="2" type="ORF">VO63_22510</name>
</gene>
<dbReference type="InterPro" id="IPR050744">
    <property type="entry name" value="AI-2_Isomerase_LsrG"/>
</dbReference>
<dbReference type="OrthoDB" id="5244470at2"/>